<evidence type="ECO:0000313" key="1">
    <source>
        <dbReference type="EMBL" id="QJA72469.1"/>
    </source>
</evidence>
<sequence>MCLSLLRSLFCAKGGELPSPGNWIPWDNIIIQDGKLTVILPVGVKYWLCGVGESGSMDPVMDAGTMCLMFEVKDGTPVSADDLIVGDIAVYRKPTEVNNFLIRHRIIGKGEDELGRYFTFRGDNNNSPDKFRIRDDMVRWVVAAMFYGKEET</sequence>
<dbReference type="EMBL" id="MT141953">
    <property type="protein sequence ID" value="QJA72469.1"/>
    <property type="molecule type" value="Genomic_DNA"/>
</dbReference>
<name>A0A6M3JQQ0_9ZZZZ</name>
<proteinExistence type="predicted"/>
<dbReference type="CDD" id="cd06530">
    <property type="entry name" value="S26_SPase_I"/>
    <property type="match status" value="1"/>
</dbReference>
<dbReference type="GO" id="GO:0006465">
    <property type="term" value="P:signal peptide processing"/>
    <property type="evidence" value="ECO:0007669"/>
    <property type="project" value="InterPro"/>
</dbReference>
<protein>
    <recommendedName>
        <fullName evidence="2">Peptidase</fullName>
    </recommendedName>
</protein>
<evidence type="ECO:0008006" key="2">
    <source>
        <dbReference type="Google" id="ProtNLM"/>
    </source>
</evidence>
<organism evidence="1">
    <name type="scientific">viral metagenome</name>
    <dbReference type="NCBI Taxonomy" id="1070528"/>
    <lineage>
        <taxon>unclassified sequences</taxon>
        <taxon>metagenomes</taxon>
        <taxon>organismal metagenomes</taxon>
    </lineage>
</organism>
<dbReference type="AlphaFoldDB" id="A0A6M3JQQ0"/>
<accession>A0A6M3JQQ0</accession>
<dbReference type="GO" id="GO:0004252">
    <property type="term" value="F:serine-type endopeptidase activity"/>
    <property type="evidence" value="ECO:0007669"/>
    <property type="project" value="InterPro"/>
</dbReference>
<gene>
    <name evidence="1" type="ORF">MM415A02750_0008</name>
</gene>
<reference evidence="1" key="1">
    <citation type="submission" date="2020-03" db="EMBL/GenBank/DDBJ databases">
        <title>The deep terrestrial virosphere.</title>
        <authorList>
            <person name="Holmfeldt K."/>
            <person name="Nilsson E."/>
            <person name="Simone D."/>
            <person name="Lopez-Fernandez M."/>
            <person name="Wu X."/>
            <person name="de Brujin I."/>
            <person name="Lundin D."/>
            <person name="Andersson A."/>
            <person name="Bertilsson S."/>
            <person name="Dopson M."/>
        </authorList>
    </citation>
    <scope>NUCLEOTIDE SEQUENCE</scope>
    <source>
        <strain evidence="1">MM415A02750</strain>
    </source>
</reference>
<dbReference type="InterPro" id="IPR019533">
    <property type="entry name" value="Peptidase_S26"/>
</dbReference>